<dbReference type="Gene3D" id="3.10.350.10">
    <property type="entry name" value="LysM domain"/>
    <property type="match status" value="4"/>
</dbReference>
<dbReference type="PROSITE" id="PS51782">
    <property type="entry name" value="LYSM"/>
    <property type="match status" value="3"/>
</dbReference>
<dbReference type="SMART" id="SM00257">
    <property type="entry name" value="LysM"/>
    <property type="match status" value="4"/>
</dbReference>
<protein>
    <submittedName>
        <fullName evidence="2">LysM domain-containing protein</fullName>
    </submittedName>
</protein>
<dbReference type="OrthoDB" id="2149800at2"/>
<feature type="domain" description="LysM" evidence="1">
    <location>
        <begin position="127"/>
        <end position="171"/>
    </location>
</feature>
<proteinExistence type="predicted"/>
<dbReference type="GO" id="GO:0008932">
    <property type="term" value="F:lytic endotransglycosylase activity"/>
    <property type="evidence" value="ECO:0007669"/>
    <property type="project" value="TreeGrafter"/>
</dbReference>
<dbReference type="SUPFAM" id="SSF54106">
    <property type="entry name" value="LysM domain"/>
    <property type="match status" value="4"/>
</dbReference>
<gene>
    <name evidence="2" type="ORF">LX69_00433</name>
</gene>
<dbReference type="PANTHER" id="PTHR33734:SF22">
    <property type="entry name" value="MEMBRANE-BOUND LYTIC MUREIN TRANSGLYCOSYLASE D"/>
    <property type="match status" value="1"/>
</dbReference>
<dbReference type="CDD" id="cd00118">
    <property type="entry name" value="LysM"/>
    <property type="match status" value="3"/>
</dbReference>
<sequence>MKLLSSYFGSKPFAGFLNIVRPLWVGLCMCMVSLVLMPVCAQKVPAGTEKVVVNGVTYYLYKVQKSEGLYRVSVNTQVSQEVIVQHNPEAKDGLKAGQVLRIPVQEPGVSVPVPVPILQQVTESKNIIHTVAPQETLYGISRNYGLTVAELLNENPGIANGQITPGMQLRIPEKGKVRPKNYLKHEVQAGETLYAIARKYQLPAADIRNANPGIDENDIKTGVELTIPIEIAERDAEWKQTLRDKPFTMHEVKKKETLFGISRQYNVTVEQLQDFNTSVDFGNLKKGDALKIPSEKWLQALRDSAAQTTTLIDEPMVMPVTSDCQYQYFVSRPAIKIAILLPFNVAGKHAAADGDDESHSGSKAVSGRSRVVVEFYEGLLLALDAYKKQGVNFELFVYDTTDDLAKVSQILQKPELSTVDLIVGPAHTAHLKTVSDFSKQHGIKMVNPFTNTNSELCNNPNLFQMMPVDTLMWETMARKIVADGAGKRLIVIRSANPTPAETALAELLRKHTVQHNAIQPLKTELLEHVYGQAGKGALVDKLIPDQQNLLFIPSTEELFVSKVVASLESLAGRNNSHLVLYGMHDWLRFQSIEAESIHKLNTRIISYYGIDYQNENTQKVLAEYRALFHTEPFAITPYFQKPSGNGGYSRFGLWGYDIATWFVGALVDYGPTFEHCMSRVKTTLVQSNFRFQRISNWGGFYNNGLVMIHFNSDYSVTPVKVTP</sequence>
<dbReference type="SUPFAM" id="SSF53822">
    <property type="entry name" value="Periplasmic binding protein-like I"/>
    <property type="match status" value="1"/>
</dbReference>
<evidence type="ECO:0000313" key="2">
    <source>
        <dbReference type="EMBL" id="PZX20434.1"/>
    </source>
</evidence>
<evidence type="ECO:0000259" key="1">
    <source>
        <dbReference type="PROSITE" id="PS51782"/>
    </source>
</evidence>
<dbReference type="Proteomes" id="UP000249239">
    <property type="component" value="Unassembled WGS sequence"/>
</dbReference>
<dbReference type="InterPro" id="IPR036779">
    <property type="entry name" value="LysM_dom_sf"/>
</dbReference>
<dbReference type="InterPro" id="IPR018392">
    <property type="entry name" value="LysM"/>
</dbReference>
<dbReference type="InterPro" id="IPR028082">
    <property type="entry name" value="Peripla_BP_I"/>
</dbReference>
<comment type="caution">
    <text evidence="2">The sequence shown here is derived from an EMBL/GenBank/DDBJ whole genome shotgun (WGS) entry which is preliminary data.</text>
</comment>
<accession>A0A2W7NV09</accession>
<name>A0A2W7NV09_9BACT</name>
<dbReference type="RefSeq" id="WP_111444157.1">
    <property type="nucleotide sequence ID" value="NZ_QKZK01000002.1"/>
</dbReference>
<organism evidence="2 3">
    <name type="scientific">Breznakibacter xylanolyticus</name>
    <dbReference type="NCBI Taxonomy" id="990"/>
    <lineage>
        <taxon>Bacteria</taxon>
        <taxon>Pseudomonadati</taxon>
        <taxon>Bacteroidota</taxon>
        <taxon>Bacteroidia</taxon>
        <taxon>Marinilabiliales</taxon>
        <taxon>Marinilabiliaceae</taxon>
        <taxon>Breznakibacter</taxon>
    </lineage>
</organism>
<feature type="domain" description="LysM" evidence="1">
    <location>
        <begin position="248"/>
        <end position="292"/>
    </location>
</feature>
<keyword evidence="3" id="KW-1185">Reference proteome</keyword>
<feature type="domain" description="LysM" evidence="1">
    <location>
        <begin position="183"/>
        <end position="227"/>
    </location>
</feature>
<evidence type="ECO:0000313" key="3">
    <source>
        <dbReference type="Proteomes" id="UP000249239"/>
    </source>
</evidence>
<dbReference type="PANTHER" id="PTHR33734">
    <property type="entry name" value="LYSM DOMAIN-CONTAINING GPI-ANCHORED PROTEIN 2"/>
    <property type="match status" value="1"/>
</dbReference>
<dbReference type="Gene3D" id="3.40.50.2300">
    <property type="match status" value="1"/>
</dbReference>
<reference evidence="2 3" key="1">
    <citation type="submission" date="2018-06" db="EMBL/GenBank/DDBJ databases">
        <title>Genomic Encyclopedia of Archaeal and Bacterial Type Strains, Phase II (KMG-II): from individual species to whole genera.</title>
        <authorList>
            <person name="Goeker M."/>
        </authorList>
    </citation>
    <scope>NUCLEOTIDE SEQUENCE [LARGE SCALE GENOMIC DNA]</scope>
    <source>
        <strain evidence="2 3">DSM 6779</strain>
    </source>
</reference>
<dbReference type="AlphaFoldDB" id="A0A2W7NV09"/>
<dbReference type="EMBL" id="QKZK01000002">
    <property type="protein sequence ID" value="PZX20434.1"/>
    <property type="molecule type" value="Genomic_DNA"/>
</dbReference>
<dbReference type="Pfam" id="PF01476">
    <property type="entry name" value="LysM"/>
    <property type="match status" value="4"/>
</dbReference>